<sequence>MLGASIREIDPGYAGLTSLQRSLSEAHKREFRSQRAQEATPADLMASAQRIIEASPLDRDANIELAVQNLRTGNLSESRRPARRRAGVPR</sequence>
<gene>
    <name evidence="1" type="ORF">NCTC10911_02709</name>
</gene>
<dbReference type="Proteomes" id="UP000255014">
    <property type="component" value="Unassembled WGS sequence"/>
</dbReference>
<name>A0A0E8BSQ7_BORPT</name>
<reference evidence="1 2" key="1">
    <citation type="submission" date="2018-06" db="EMBL/GenBank/DDBJ databases">
        <authorList>
            <consortium name="Pathogen Informatics"/>
            <person name="Doyle S."/>
        </authorList>
    </citation>
    <scope>NUCLEOTIDE SEQUENCE [LARGE SCALE GENOMIC DNA]</scope>
    <source>
        <strain evidence="1 2">NCTC10911</strain>
    </source>
</reference>
<evidence type="ECO:0000313" key="2">
    <source>
        <dbReference type="Proteomes" id="UP000255014"/>
    </source>
</evidence>
<dbReference type="AlphaFoldDB" id="A0A0E8BSQ7"/>
<organism evidence="1 2">
    <name type="scientific">Bordetella pertussis</name>
    <dbReference type="NCBI Taxonomy" id="520"/>
    <lineage>
        <taxon>Bacteria</taxon>
        <taxon>Pseudomonadati</taxon>
        <taxon>Pseudomonadota</taxon>
        <taxon>Betaproteobacteria</taxon>
        <taxon>Burkholderiales</taxon>
        <taxon>Alcaligenaceae</taxon>
        <taxon>Bordetella</taxon>
    </lineage>
</organism>
<protein>
    <submittedName>
        <fullName evidence="1">Uncharacterized protein</fullName>
    </submittedName>
</protein>
<dbReference type="EMBL" id="UFTT01000002">
    <property type="protein sequence ID" value="SUV65672.1"/>
    <property type="molecule type" value="Genomic_DNA"/>
</dbReference>
<evidence type="ECO:0000313" key="1">
    <source>
        <dbReference type="EMBL" id="SUV65672.1"/>
    </source>
</evidence>
<accession>A0A0E8BSQ7</accession>
<proteinExistence type="predicted"/>